<evidence type="ECO:0000256" key="3">
    <source>
        <dbReference type="ARBA" id="ARBA00012923"/>
    </source>
</evidence>
<evidence type="ECO:0000259" key="10">
    <source>
        <dbReference type="Pfam" id="PF02799"/>
    </source>
</evidence>
<protein>
    <recommendedName>
        <fullName evidence="4 7">Glycylpeptide N-tetradecanoyltransferase</fullName>
        <ecNumber evidence="3 7">2.3.1.97</ecNumber>
    </recommendedName>
</protein>
<keyword evidence="5 7" id="KW-0808">Transferase</keyword>
<dbReference type="Pfam" id="PF01233">
    <property type="entry name" value="NMT"/>
    <property type="match status" value="1"/>
</dbReference>
<evidence type="ECO:0000256" key="6">
    <source>
        <dbReference type="ARBA" id="ARBA00023315"/>
    </source>
</evidence>
<dbReference type="InterPro" id="IPR022677">
    <property type="entry name" value="NMT_C"/>
</dbReference>
<dbReference type="PIRSF" id="PIRSF015892">
    <property type="entry name" value="N-myristl_transf"/>
    <property type="match status" value="1"/>
</dbReference>
<dbReference type="EC" id="2.3.1.97" evidence="3 7"/>
<dbReference type="SUPFAM" id="SSF55729">
    <property type="entry name" value="Acyl-CoA N-acyltransferases (Nat)"/>
    <property type="match status" value="2"/>
</dbReference>
<dbReference type="OrthoDB" id="60315at2759"/>
<name>A0A9P8TP26_WICPI</name>
<reference evidence="11" key="2">
    <citation type="submission" date="2021-01" db="EMBL/GenBank/DDBJ databases">
        <authorList>
            <person name="Schikora-Tamarit M.A."/>
        </authorList>
    </citation>
    <scope>NUCLEOTIDE SEQUENCE</scope>
    <source>
        <strain evidence="11">CBS2887</strain>
    </source>
</reference>
<dbReference type="EMBL" id="JAEUBG010001265">
    <property type="protein sequence ID" value="KAH3686688.1"/>
    <property type="molecule type" value="Genomic_DNA"/>
</dbReference>
<dbReference type="InterPro" id="IPR016181">
    <property type="entry name" value="Acyl_CoA_acyltransferase"/>
</dbReference>
<dbReference type="GO" id="GO:0005737">
    <property type="term" value="C:cytoplasm"/>
    <property type="evidence" value="ECO:0007669"/>
    <property type="project" value="TreeGrafter"/>
</dbReference>
<dbReference type="InterPro" id="IPR022676">
    <property type="entry name" value="NMT_N"/>
</dbReference>
<comment type="similarity">
    <text evidence="1 8">Belongs to the NMT family.</text>
</comment>
<dbReference type="Gene3D" id="3.40.630.30">
    <property type="match status" value="2"/>
</dbReference>
<comment type="catalytic activity">
    <reaction evidence="7">
        <text>N-terminal glycyl-[protein] + tetradecanoyl-CoA = N-tetradecanoylglycyl-[protein] + CoA + H(+)</text>
        <dbReference type="Rhea" id="RHEA:15521"/>
        <dbReference type="Rhea" id="RHEA-COMP:12666"/>
        <dbReference type="Rhea" id="RHEA-COMP:12667"/>
        <dbReference type="ChEBI" id="CHEBI:15378"/>
        <dbReference type="ChEBI" id="CHEBI:57287"/>
        <dbReference type="ChEBI" id="CHEBI:57385"/>
        <dbReference type="ChEBI" id="CHEBI:64723"/>
        <dbReference type="ChEBI" id="CHEBI:133050"/>
        <dbReference type="EC" id="2.3.1.97"/>
    </reaction>
</comment>
<evidence type="ECO:0000256" key="1">
    <source>
        <dbReference type="ARBA" id="ARBA00009469"/>
    </source>
</evidence>
<dbReference type="InterPro" id="IPR000903">
    <property type="entry name" value="NMT"/>
</dbReference>
<keyword evidence="6 7" id="KW-0012">Acyltransferase</keyword>
<dbReference type="Pfam" id="PF02799">
    <property type="entry name" value="NMT_C"/>
    <property type="match status" value="1"/>
</dbReference>
<keyword evidence="12" id="KW-1185">Reference proteome</keyword>
<dbReference type="PROSITE" id="PS00976">
    <property type="entry name" value="NMT_2"/>
    <property type="match status" value="1"/>
</dbReference>
<proteinExistence type="inferred from homology"/>
<dbReference type="AlphaFoldDB" id="A0A9P8TP26"/>
<evidence type="ECO:0000256" key="2">
    <source>
        <dbReference type="ARBA" id="ARBA00011245"/>
    </source>
</evidence>
<evidence type="ECO:0000256" key="7">
    <source>
        <dbReference type="RuleBase" id="RU000586"/>
    </source>
</evidence>
<reference evidence="11" key="1">
    <citation type="journal article" date="2021" name="Open Biol.">
        <title>Shared evolutionary footprints suggest mitochondrial oxidative damage underlies multiple complex I losses in fungi.</title>
        <authorList>
            <person name="Schikora-Tamarit M.A."/>
            <person name="Marcet-Houben M."/>
            <person name="Nosek J."/>
            <person name="Gabaldon T."/>
        </authorList>
    </citation>
    <scope>NUCLEOTIDE SEQUENCE</scope>
    <source>
        <strain evidence="11">CBS2887</strain>
    </source>
</reference>
<evidence type="ECO:0000256" key="4">
    <source>
        <dbReference type="ARBA" id="ARBA00022240"/>
    </source>
</evidence>
<dbReference type="FunFam" id="3.40.630.30:FF:000042">
    <property type="entry name" value="Glycylpeptide N-tetradecanoyltransferase"/>
    <property type="match status" value="1"/>
</dbReference>
<dbReference type="PANTHER" id="PTHR11377:SF5">
    <property type="entry name" value="GLYCYLPEPTIDE N-TETRADECANOYLTRANSFERASE"/>
    <property type="match status" value="1"/>
</dbReference>
<dbReference type="GO" id="GO:0004379">
    <property type="term" value="F:glycylpeptide N-tetradecanoyltransferase activity"/>
    <property type="evidence" value="ECO:0007669"/>
    <property type="project" value="UniProtKB-EC"/>
</dbReference>
<feature type="domain" description="Glycylpeptide N-tetradecanoyltransferase C-terminal" evidence="10">
    <location>
        <begin position="230"/>
        <end position="445"/>
    </location>
</feature>
<sequence length="447" mass="51502">MSNPADNKSLAELLKQMALANQSSEPAAVPEKKLEDYKFWKTQPVPNFNEQVSKEGPIENKTVKDIPLEPYPLLDLFEWADDLDLTRDDHRDEVFQLLYENYVEDADSTFRFKYTTEFLDWALKPPGYKKEWHVGVRVKATGRLIGFIAGTPCDLKVREQLVKSVEINFICVHKKLRSKRLAPILIKEVTRRVNLQGIFQDLYTAGVVLPSPVSVCRYNHRPLNWSKLYDIGFSYLPENATKTQMIAKYTLTKEGKLNGLRRAELKDFDQIFALLQKFQERYELVQDFTRDELKHWLFGNVDLQDKVKVIHTFVIEDEAEPGKITDFFSFYLLPFSILDNEEHSELGCAYLFYYATDCDENQAALKRRLTDLIGEALIIAKSLGVDVFNCVSCQDNNLFLQDLKFGQGDGILNYYLFNYKAKAINGGLDSQQKVDYDTVSKVGVVML</sequence>
<evidence type="ECO:0000313" key="12">
    <source>
        <dbReference type="Proteomes" id="UP000774326"/>
    </source>
</evidence>
<organism evidence="11 12">
    <name type="scientific">Wickerhamomyces pijperi</name>
    <name type="common">Yeast</name>
    <name type="synonym">Pichia pijperi</name>
    <dbReference type="NCBI Taxonomy" id="599730"/>
    <lineage>
        <taxon>Eukaryota</taxon>
        <taxon>Fungi</taxon>
        <taxon>Dikarya</taxon>
        <taxon>Ascomycota</taxon>
        <taxon>Saccharomycotina</taxon>
        <taxon>Saccharomycetes</taxon>
        <taxon>Phaffomycetales</taxon>
        <taxon>Wickerhamomycetaceae</taxon>
        <taxon>Wickerhamomyces</taxon>
    </lineage>
</organism>
<feature type="domain" description="Glycylpeptide N-tetradecanoyltransferase N-terminal" evidence="9">
    <location>
        <begin position="58"/>
        <end position="216"/>
    </location>
</feature>
<dbReference type="InterPro" id="IPR022678">
    <property type="entry name" value="NMT_CS"/>
</dbReference>
<comment type="function">
    <text evidence="7">Adds a myristoyl group to the N-terminal glycine residue of certain cellular proteins.</text>
</comment>
<comment type="subunit">
    <text evidence="2">Monomer.</text>
</comment>
<evidence type="ECO:0000256" key="5">
    <source>
        <dbReference type="ARBA" id="ARBA00022679"/>
    </source>
</evidence>
<comment type="caution">
    <text evidence="11">The sequence shown here is derived from an EMBL/GenBank/DDBJ whole genome shotgun (WGS) entry which is preliminary data.</text>
</comment>
<evidence type="ECO:0000313" key="11">
    <source>
        <dbReference type="EMBL" id="KAH3686688.1"/>
    </source>
</evidence>
<dbReference type="Proteomes" id="UP000774326">
    <property type="component" value="Unassembled WGS sequence"/>
</dbReference>
<accession>A0A9P8TP26</accession>
<gene>
    <name evidence="11" type="ORF">WICPIJ_002332</name>
</gene>
<evidence type="ECO:0000259" key="9">
    <source>
        <dbReference type="Pfam" id="PF01233"/>
    </source>
</evidence>
<evidence type="ECO:0000256" key="8">
    <source>
        <dbReference type="RuleBase" id="RU004178"/>
    </source>
</evidence>
<dbReference type="PANTHER" id="PTHR11377">
    <property type="entry name" value="N-MYRISTOYL TRANSFERASE"/>
    <property type="match status" value="1"/>
</dbReference>